<dbReference type="EMBL" id="SRLO01000034">
    <property type="protein sequence ID" value="TNN83189.1"/>
    <property type="molecule type" value="Genomic_DNA"/>
</dbReference>
<reference evidence="2 3" key="1">
    <citation type="submission" date="2019-03" db="EMBL/GenBank/DDBJ databases">
        <title>First draft genome of Liparis tanakae, snailfish: a comprehensive survey of snailfish specific genes.</title>
        <authorList>
            <person name="Kim W."/>
            <person name="Song I."/>
            <person name="Jeong J.-H."/>
            <person name="Kim D."/>
            <person name="Kim S."/>
            <person name="Ryu S."/>
            <person name="Song J.Y."/>
            <person name="Lee S.K."/>
        </authorList>
    </citation>
    <scope>NUCLEOTIDE SEQUENCE [LARGE SCALE GENOMIC DNA]</scope>
    <source>
        <tissue evidence="2">Muscle</tissue>
    </source>
</reference>
<gene>
    <name evidence="2" type="ORF">EYF80_006522</name>
</gene>
<feature type="compositionally biased region" description="Polar residues" evidence="1">
    <location>
        <begin position="82"/>
        <end position="93"/>
    </location>
</feature>
<organism evidence="2 3">
    <name type="scientific">Liparis tanakae</name>
    <name type="common">Tanaka's snailfish</name>
    <dbReference type="NCBI Taxonomy" id="230148"/>
    <lineage>
        <taxon>Eukaryota</taxon>
        <taxon>Metazoa</taxon>
        <taxon>Chordata</taxon>
        <taxon>Craniata</taxon>
        <taxon>Vertebrata</taxon>
        <taxon>Euteleostomi</taxon>
        <taxon>Actinopterygii</taxon>
        <taxon>Neopterygii</taxon>
        <taxon>Teleostei</taxon>
        <taxon>Neoteleostei</taxon>
        <taxon>Acanthomorphata</taxon>
        <taxon>Eupercaria</taxon>
        <taxon>Perciformes</taxon>
        <taxon>Cottioidei</taxon>
        <taxon>Cottales</taxon>
        <taxon>Liparidae</taxon>
        <taxon>Liparis</taxon>
    </lineage>
</organism>
<sequence length="105" mass="10623">MSSASVLALRSCQMCDCFAERIVGGSGSASAVPRRQEASQKRADRGGQALEAGGTEKAAGSLGRRPGTGQGLDAASRVKGSGTRTGFRHSQTVGGEKAQRLQGGS</sequence>
<dbReference type="AlphaFoldDB" id="A0A4Z2IYX3"/>
<proteinExistence type="predicted"/>
<name>A0A4Z2IYX3_9TELE</name>
<protein>
    <submittedName>
        <fullName evidence="2">Uncharacterized protein</fullName>
    </submittedName>
</protein>
<comment type="caution">
    <text evidence="2">The sequence shown here is derived from an EMBL/GenBank/DDBJ whole genome shotgun (WGS) entry which is preliminary data.</text>
</comment>
<evidence type="ECO:0000313" key="3">
    <source>
        <dbReference type="Proteomes" id="UP000314294"/>
    </source>
</evidence>
<evidence type="ECO:0000313" key="2">
    <source>
        <dbReference type="EMBL" id="TNN83189.1"/>
    </source>
</evidence>
<accession>A0A4Z2IYX3</accession>
<keyword evidence="3" id="KW-1185">Reference proteome</keyword>
<dbReference type="Proteomes" id="UP000314294">
    <property type="component" value="Unassembled WGS sequence"/>
</dbReference>
<feature type="region of interest" description="Disordered" evidence="1">
    <location>
        <begin position="26"/>
        <end position="105"/>
    </location>
</feature>
<feature type="compositionally biased region" description="Basic and acidic residues" evidence="1">
    <location>
        <begin position="34"/>
        <end position="45"/>
    </location>
</feature>
<evidence type="ECO:0000256" key="1">
    <source>
        <dbReference type="SAM" id="MobiDB-lite"/>
    </source>
</evidence>